<dbReference type="EnsemblMetazoa" id="AMEC001772-RA">
    <property type="protein sequence ID" value="AMEC001772-PA"/>
    <property type="gene ID" value="AMEC001772"/>
</dbReference>
<keyword evidence="2" id="KW-0238">DNA-binding</keyword>
<sequence length="264" mass="28639">MTKFNRAGGRKSAVKSELAGCFKQGYEVEHRAYGELMPTGTGIMPSMMHGKANGATGNFGAVNGVGLQQKGGLSLQGGMVGPGGANFIENGGGGSDGGSCNANNGGSGGGNGGYLHDLSAEQKLKLNIQQLHIRQKQLQLTDYDDNSLSSEEHVLAPAAGCMASPNRPCLTWACKACKKKSVAVDRRKAATLRERRRLRKVSVTVPRRGTRLHLPPRQTTEKLRCLRKTCFYWNVAPFNGIKWIMFWKKGFGETNRLTQLRIFP</sequence>
<name>A0A182TG85_9DIPT</name>
<dbReference type="GO" id="GO:0045663">
    <property type="term" value="P:positive regulation of myoblast differentiation"/>
    <property type="evidence" value="ECO:0007669"/>
    <property type="project" value="TreeGrafter"/>
</dbReference>
<dbReference type="GO" id="GO:0007517">
    <property type="term" value="P:muscle organ development"/>
    <property type="evidence" value="ECO:0007669"/>
    <property type="project" value="InterPro"/>
</dbReference>
<dbReference type="AlphaFoldDB" id="A0A182TG85"/>
<dbReference type="InterPro" id="IPR002546">
    <property type="entry name" value="MyoD_N"/>
</dbReference>
<dbReference type="GO" id="GO:0000981">
    <property type="term" value="F:DNA-binding transcription factor activity, RNA polymerase II-specific"/>
    <property type="evidence" value="ECO:0007669"/>
    <property type="project" value="TreeGrafter"/>
</dbReference>
<evidence type="ECO:0000256" key="1">
    <source>
        <dbReference type="ARBA" id="ARBA00004123"/>
    </source>
</evidence>
<evidence type="ECO:0000313" key="5">
    <source>
        <dbReference type="EnsemblMetazoa" id="AMEC001772-PA"/>
    </source>
</evidence>
<feature type="domain" description="Myogenic muscle-specific protein N-terminal" evidence="4">
    <location>
        <begin position="93"/>
        <end position="190"/>
    </location>
</feature>
<accession>A0A182TG85</accession>
<evidence type="ECO:0000259" key="4">
    <source>
        <dbReference type="SMART" id="SM00520"/>
    </source>
</evidence>
<proteinExistence type="predicted"/>
<keyword evidence="6" id="KW-1185">Reference proteome</keyword>
<reference evidence="6" key="1">
    <citation type="submission" date="2014-01" db="EMBL/GenBank/DDBJ databases">
        <title>The Genome Sequence of Anopheles melas CM1001059_A (V2).</title>
        <authorList>
            <consortium name="The Broad Institute Genomics Platform"/>
            <person name="Neafsey D.E."/>
            <person name="Besansky N."/>
            <person name="Howell P."/>
            <person name="Walton C."/>
            <person name="Young S.K."/>
            <person name="Zeng Q."/>
            <person name="Gargeya S."/>
            <person name="Fitzgerald M."/>
            <person name="Haas B."/>
            <person name="Abouelleil A."/>
            <person name="Allen A.W."/>
            <person name="Alvarado L."/>
            <person name="Arachchi H.M."/>
            <person name="Berlin A.M."/>
            <person name="Chapman S.B."/>
            <person name="Gainer-Dewar J."/>
            <person name="Goldberg J."/>
            <person name="Griggs A."/>
            <person name="Gujja S."/>
            <person name="Hansen M."/>
            <person name="Howarth C."/>
            <person name="Imamovic A."/>
            <person name="Ireland A."/>
            <person name="Larimer J."/>
            <person name="McCowan C."/>
            <person name="Murphy C."/>
            <person name="Pearson M."/>
            <person name="Poon T.W."/>
            <person name="Priest M."/>
            <person name="Roberts A."/>
            <person name="Saif S."/>
            <person name="Shea T."/>
            <person name="Sisk P."/>
            <person name="Sykes S."/>
            <person name="Wortman J."/>
            <person name="Nusbaum C."/>
            <person name="Birren B."/>
        </authorList>
    </citation>
    <scope>NUCLEOTIDE SEQUENCE [LARGE SCALE GENOMIC DNA]</scope>
    <source>
        <strain evidence="6">CM1001059</strain>
    </source>
</reference>
<organism evidence="5 6">
    <name type="scientific">Anopheles melas</name>
    <dbReference type="NCBI Taxonomy" id="34690"/>
    <lineage>
        <taxon>Eukaryota</taxon>
        <taxon>Metazoa</taxon>
        <taxon>Ecdysozoa</taxon>
        <taxon>Arthropoda</taxon>
        <taxon>Hexapoda</taxon>
        <taxon>Insecta</taxon>
        <taxon>Pterygota</taxon>
        <taxon>Neoptera</taxon>
        <taxon>Endopterygota</taxon>
        <taxon>Diptera</taxon>
        <taxon>Nematocera</taxon>
        <taxon>Culicoidea</taxon>
        <taxon>Culicidae</taxon>
        <taxon>Anophelinae</taxon>
        <taxon>Anopheles</taxon>
    </lineage>
</organism>
<evidence type="ECO:0000313" key="6">
    <source>
        <dbReference type="Proteomes" id="UP000075902"/>
    </source>
</evidence>
<evidence type="ECO:0000256" key="3">
    <source>
        <dbReference type="ARBA" id="ARBA00023242"/>
    </source>
</evidence>
<dbReference type="PANTHER" id="PTHR11534:SF9">
    <property type="entry name" value="MYOGENIC-DETERMINATION PROTEIN"/>
    <property type="match status" value="1"/>
</dbReference>
<dbReference type="SMART" id="SM00520">
    <property type="entry name" value="BASIC"/>
    <property type="match status" value="1"/>
</dbReference>
<evidence type="ECO:0000256" key="2">
    <source>
        <dbReference type="ARBA" id="ARBA00023125"/>
    </source>
</evidence>
<keyword evidence="3" id="KW-0539">Nucleus</keyword>
<reference evidence="5" key="2">
    <citation type="submission" date="2020-05" db="UniProtKB">
        <authorList>
            <consortium name="EnsemblMetazoa"/>
        </authorList>
    </citation>
    <scope>IDENTIFICATION</scope>
    <source>
        <strain evidence="5">CM1001059</strain>
    </source>
</reference>
<dbReference type="PANTHER" id="PTHR11534">
    <property type="entry name" value="MYOGENIC FACTOR"/>
    <property type="match status" value="1"/>
</dbReference>
<dbReference type="VEuPathDB" id="VectorBase:AMEC001772"/>
<dbReference type="Proteomes" id="UP000075902">
    <property type="component" value="Unassembled WGS sequence"/>
</dbReference>
<dbReference type="Pfam" id="PF01586">
    <property type="entry name" value="Basic"/>
    <property type="match status" value="1"/>
</dbReference>
<protein>
    <recommendedName>
        <fullName evidence="4">Myogenic muscle-specific protein N-terminal domain-containing protein</fullName>
    </recommendedName>
</protein>
<dbReference type="InterPro" id="IPR039704">
    <property type="entry name" value="Myogenic_factor"/>
</dbReference>
<dbReference type="GO" id="GO:0005634">
    <property type="term" value="C:nucleus"/>
    <property type="evidence" value="ECO:0007669"/>
    <property type="project" value="UniProtKB-SubCell"/>
</dbReference>
<dbReference type="GO" id="GO:0000978">
    <property type="term" value="F:RNA polymerase II cis-regulatory region sequence-specific DNA binding"/>
    <property type="evidence" value="ECO:0007669"/>
    <property type="project" value="TreeGrafter"/>
</dbReference>
<dbReference type="STRING" id="34690.A0A182TG85"/>
<comment type="subcellular location">
    <subcellularLocation>
        <location evidence="1">Nucleus</location>
    </subcellularLocation>
</comment>